<sequence>MSAVSGPEHVAVVGAGMVGLSTAWFLQEHGVGVTVLDRTGTAAEASWGNAGLLAPAFTLPLPEPALLRSGLTSLLDRSSPVSVPLTPDRRLWAFLAAFARNCAPARWKRAMAVFDEVNRVSLEAYDRLAAGGITAPVKTADPLLVACTSADDRRHVVEEFAAVRRAGGEVSYDLATGAELRALEPSLSANVRTGLRVHGQRFLNPPEFVHALADSVRARGGRIVEGFDVTAVRDLGSSGVALAAASGRELRADAAVLASGVRLGALARPFGVRMRVQAGRGYSFSVRPREMPTRPVYFPAQRVACNPLGDRFRITGMMEFRSPDAPLDPRRIQTIVDSVRPLLSGVDLAAREEEWVGSRPCTPDGLPLVGASSSPRVHVAGGHGMWGIVLGPLTGRLLAESMATGRSPALLRRFDPLR</sequence>
<evidence type="ECO:0000256" key="1">
    <source>
        <dbReference type="ARBA" id="ARBA00023002"/>
    </source>
</evidence>
<dbReference type="Proteomes" id="UP001595858">
    <property type="component" value="Unassembled WGS sequence"/>
</dbReference>
<dbReference type="PANTHER" id="PTHR13847:SF289">
    <property type="entry name" value="GLYCINE OXIDASE"/>
    <property type="match status" value="1"/>
</dbReference>
<dbReference type="EMBL" id="JBHSIY010000029">
    <property type="protein sequence ID" value="MFC4869758.1"/>
    <property type="molecule type" value="Genomic_DNA"/>
</dbReference>
<dbReference type="SUPFAM" id="SSF54373">
    <property type="entry name" value="FAD-linked reductases, C-terminal domain"/>
    <property type="match status" value="1"/>
</dbReference>
<keyword evidence="1 3" id="KW-0560">Oxidoreductase</keyword>
<comment type="caution">
    <text evidence="3">The sequence shown here is derived from an EMBL/GenBank/DDBJ whole genome shotgun (WGS) entry which is preliminary data.</text>
</comment>
<evidence type="ECO:0000313" key="4">
    <source>
        <dbReference type="Proteomes" id="UP001595858"/>
    </source>
</evidence>
<dbReference type="Gene3D" id="3.50.50.60">
    <property type="entry name" value="FAD/NAD(P)-binding domain"/>
    <property type="match status" value="2"/>
</dbReference>
<dbReference type="InterPro" id="IPR036188">
    <property type="entry name" value="FAD/NAD-bd_sf"/>
</dbReference>
<dbReference type="EC" id="1.-.-.-" evidence="3"/>
<gene>
    <name evidence="3" type="ORF">ACFPCZ_24270</name>
</gene>
<evidence type="ECO:0000313" key="3">
    <source>
        <dbReference type="EMBL" id="MFC4869758.1"/>
    </source>
</evidence>
<feature type="domain" description="FAD dependent oxidoreductase" evidence="2">
    <location>
        <begin position="9"/>
        <end position="400"/>
    </location>
</feature>
<reference evidence="4" key="1">
    <citation type="journal article" date="2019" name="Int. J. Syst. Evol. Microbiol.">
        <title>The Global Catalogue of Microorganisms (GCM) 10K type strain sequencing project: providing services to taxonomists for standard genome sequencing and annotation.</title>
        <authorList>
            <consortium name="The Broad Institute Genomics Platform"/>
            <consortium name="The Broad Institute Genome Sequencing Center for Infectious Disease"/>
            <person name="Wu L."/>
            <person name="Ma J."/>
        </authorList>
    </citation>
    <scope>NUCLEOTIDE SEQUENCE [LARGE SCALE GENOMIC DNA]</scope>
    <source>
        <strain evidence="4">CGMCC 4.7304</strain>
    </source>
</reference>
<evidence type="ECO:0000259" key="2">
    <source>
        <dbReference type="Pfam" id="PF01266"/>
    </source>
</evidence>
<dbReference type="GO" id="GO:0016491">
    <property type="term" value="F:oxidoreductase activity"/>
    <property type="evidence" value="ECO:0007669"/>
    <property type="project" value="UniProtKB-KW"/>
</dbReference>
<dbReference type="Pfam" id="PF01266">
    <property type="entry name" value="DAO"/>
    <property type="match status" value="1"/>
</dbReference>
<name>A0ABV9STS6_9ACTN</name>
<protein>
    <submittedName>
        <fullName evidence="3">NAD(P)/FAD-dependent oxidoreductase</fullName>
        <ecNumber evidence="3">1.-.-.-</ecNumber>
    </submittedName>
</protein>
<dbReference type="Gene3D" id="3.30.9.10">
    <property type="entry name" value="D-Amino Acid Oxidase, subunit A, domain 2"/>
    <property type="match status" value="1"/>
</dbReference>
<dbReference type="SUPFAM" id="SSF51971">
    <property type="entry name" value="Nucleotide-binding domain"/>
    <property type="match status" value="1"/>
</dbReference>
<organism evidence="3 4">
    <name type="scientific">Streptomonospora arabica</name>
    <dbReference type="NCBI Taxonomy" id="412417"/>
    <lineage>
        <taxon>Bacteria</taxon>
        <taxon>Bacillati</taxon>
        <taxon>Actinomycetota</taxon>
        <taxon>Actinomycetes</taxon>
        <taxon>Streptosporangiales</taxon>
        <taxon>Nocardiopsidaceae</taxon>
        <taxon>Streptomonospora</taxon>
    </lineage>
</organism>
<proteinExistence type="predicted"/>
<dbReference type="RefSeq" id="WP_344140883.1">
    <property type="nucleotide sequence ID" value="NZ_BAAAQI010000002.1"/>
</dbReference>
<dbReference type="PANTHER" id="PTHR13847">
    <property type="entry name" value="SARCOSINE DEHYDROGENASE-RELATED"/>
    <property type="match status" value="1"/>
</dbReference>
<dbReference type="InterPro" id="IPR006076">
    <property type="entry name" value="FAD-dep_OxRdtase"/>
</dbReference>
<keyword evidence="4" id="KW-1185">Reference proteome</keyword>
<accession>A0ABV9STS6</accession>